<dbReference type="AlphaFoldDB" id="A0A919QZN2"/>
<dbReference type="SUPFAM" id="SSF52402">
    <property type="entry name" value="Adenine nucleotide alpha hydrolases-like"/>
    <property type="match status" value="1"/>
</dbReference>
<organism evidence="3 4">
    <name type="scientific">Sphaerisporangium rufum</name>
    <dbReference type="NCBI Taxonomy" id="1381558"/>
    <lineage>
        <taxon>Bacteria</taxon>
        <taxon>Bacillati</taxon>
        <taxon>Actinomycetota</taxon>
        <taxon>Actinomycetes</taxon>
        <taxon>Streptosporangiales</taxon>
        <taxon>Streptosporangiaceae</taxon>
        <taxon>Sphaerisporangium</taxon>
    </lineage>
</organism>
<evidence type="ECO:0000313" key="3">
    <source>
        <dbReference type="EMBL" id="GII76713.1"/>
    </source>
</evidence>
<evidence type="ECO:0000259" key="2">
    <source>
        <dbReference type="Pfam" id="PF00582"/>
    </source>
</evidence>
<dbReference type="RefSeq" id="WP_203983341.1">
    <property type="nucleotide sequence ID" value="NZ_BOOU01000025.1"/>
</dbReference>
<dbReference type="PANTHER" id="PTHR46268:SF6">
    <property type="entry name" value="UNIVERSAL STRESS PROTEIN UP12"/>
    <property type="match status" value="1"/>
</dbReference>
<evidence type="ECO:0000313" key="4">
    <source>
        <dbReference type="Proteomes" id="UP000655287"/>
    </source>
</evidence>
<comment type="caution">
    <text evidence="3">The sequence shown here is derived from an EMBL/GenBank/DDBJ whole genome shotgun (WGS) entry which is preliminary data.</text>
</comment>
<accession>A0A919QZN2</accession>
<dbReference type="Gene3D" id="3.40.50.620">
    <property type="entry name" value="HUPs"/>
    <property type="match status" value="1"/>
</dbReference>
<comment type="similarity">
    <text evidence="1">Belongs to the universal stress protein A family.</text>
</comment>
<dbReference type="InterPro" id="IPR006016">
    <property type="entry name" value="UspA"/>
</dbReference>
<evidence type="ECO:0000256" key="1">
    <source>
        <dbReference type="ARBA" id="ARBA00008791"/>
    </source>
</evidence>
<proteinExistence type="inferred from homology"/>
<reference evidence="3" key="1">
    <citation type="submission" date="2021-01" db="EMBL/GenBank/DDBJ databases">
        <title>Whole genome shotgun sequence of Sphaerisporangium rufum NBRC 109079.</title>
        <authorList>
            <person name="Komaki H."/>
            <person name="Tamura T."/>
        </authorList>
    </citation>
    <scope>NUCLEOTIDE SEQUENCE</scope>
    <source>
        <strain evidence="3">NBRC 109079</strain>
    </source>
</reference>
<keyword evidence="4" id="KW-1185">Reference proteome</keyword>
<gene>
    <name evidence="3" type="ORF">Sru01_16950</name>
</gene>
<dbReference type="InterPro" id="IPR014729">
    <property type="entry name" value="Rossmann-like_a/b/a_fold"/>
</dbReference>
<protein>
    <recommendedName>
        <fullName evidence="2">UspA domain-containing protein</fullName>
    </recommendedName>
</protein>
<dbReference type="EMBL" id="BOOU01000025">
    <property type="protein sequence ID" value="GII76713.1"/>
    <property type="molecule type" value="Genomic_DNA"/>
</dbReference>
<dbReference type="PANTHER" id="PTHR46268">
    <property type="entry name" value="STRESS RESPONSE PROTEIN NHAX"/>
    <property type="match status" value="1"/>
</dbReference>
<sequence length="162" mass="17537">MSGERIVVGIDARPESCDALAWAAAEAATRGAELVVVHAWERTCAQAPYAAGHRREEEVRRHARDRAAMAAAIDRVESRHPELRIQRELIVGNAVKELLRHTADATLLVLGSAARHGHDHLGPVLLACLRHARCPVAVVHAGDAPPATRDRPLAAVVDLPRH</sequence>
<name>A0A919QZN2_9ACTN</name>
<dbReference type="Pfam" id="PF00582">
    <property type="entry name" value="Usp"/>
    <property type="match status" value="1"/>
</dbReference>
<dbReference type="Proteomes" id="UP000655287">
    <property type="component" value="Unassembled WGS sequence"/>
</dbReference>
<feature type="domain" description="UspA" evidence="2">
    <location>
        <begin position="4"/>
        <end position="140"/>
    </location>
</feature>